<organism evidence="2">
    <name type="scientific">uncultured Pleomorphomonas sp</name>
    <dbReference type="NCBI Taxonomy" id="442121"/>
    <lineage>
        <taxon>Bacteria</taxon>
        <taxon>Pseudomonadati</taxon>
        <taxon>Pseudomonadota</taxon>
        <taxon>Alphaproteobacteria</taxon>
        <taxon>Hyphomicrobiales</taxon>
        <taxon>Pleomorphomonadaceae</taxon>
        <taxon>Pleomorphomonas</taxon>
        <taxon>environmental samples</taxon>
    </lineage>
</organism>
<name>A0A212KXX6_9HYPH</name>
<reference evidence="2" key="1">
    <citation type="submission" date="2016-08" db="EMBL/GenBank/DDBJ databases">
        <authorList>
            <person name="Seilhamer J.J."/>
        </authorList>
    </citation>
    <scope>NUCLEOTIDE SEQUENCE</scope>
    <source>
        <strain evidence="2">86</strain>
    </source>
</reference>
<dbReference type="InterPro" id="IPR019533">
    <property type="entry name" value="Peptidase_S26"/>
</dbReference>
<feature type="domain" description="Peptidase S26" evidence="1">
    <location>
        <begin position="3"/>
        <end position="164"/>
    </location>
</feature>
<dbReference type="GO" id="GO:0006465">
    <property type="term" value="P:signal peptide processing"/>
    <property type="evidence" value="ECO:0007669"/>
    <property type="project" value="InterPro"/>
</dbReference>
<accession>A0A212KXX6</accession>
<protein>
    <submittedName>
        <fullName evidence="2">Putative conjugal transfer protein</fullName>
    </submittedName>
</protein>
<dbReference type="GO" id="GO:0004252">
    <property type="term" value="F:serine-type endopeptidase activity"/>
    <property type="evidence" value="ECO:0007669"/>
    <property type="project" value="InterPro"/>
</dbReference>
<sequence>MTRFGYVMVTHFSVVTFTALNLVSVTPRLIWNASASIPVGLYHLHKIDTPVVGDLVAVAPPEPIVRYLVERNYLPRKIPLLKHVAAVSGQTVCRTGAIITIDGKEVAITLERDKQGRELPVWSGCHRLADEIFLLNADVPDSLDGRYFGALPAATILGAVTPIWTRDDKPSADRAIDHGH</sequence>
<dbReference type="InterPro" id="IPR036286">
    <property type="entry name" value="LexA/Signal_pep-like_sf"/>
</dbReference>
<dbReference type="AlphaFoldDB" id="A0A212KXX6"/>
<dbReference type="EMBL" id="FMJD01000001">
    <property type="protein sequence ID" value="SCM70123.1"/>
    <property type="molecule type" value="Genomic_DNA"/>
</dbReference>
<dbReference type="RefSeq" id="WP_288195451.1">
    <property type="nucleotide sequence ID" value="NZ_LT608334.1"/>
</dbReference>
<dbReference type="Gene3D" id="2.10.109.10">
    <property type="entry name" value="Umud Fragment, subunit A"/>
    <property type="match status" value="1"/>
</dbReference>
<dbReference type="Pfam" id="PF10502">
    <property type="entry name" value="Peptidase_S26"/>
    <property type="match status" value="1"/>
</dbReference>
<dbReference type="SUPFAM" id="SSF51306">
    <property type="entry name" value="LexA/Signal peptidase"/>
    <property type="match status" value="1"/>
</dbReference>
<proteinExistence type="predicted"/>
<evidence type="ECO:0000313" key="2">
    <source>
        <dbReference type="EMBL" id="SCM70123.1"/>
    </source>
</evidence>
<gene>
    <name evidence="2" type="ORF">KL86PLE_10047</name>
</gene>
<evidence type="ECO:0000259" key="1">
    <source>
        <dbReference type="Pfam" id="PF10502"/>
    </source>
</evidence>